<feature type="signal peptide" evidence="1">
    <location>
        <begin position="1"/>
        <end position="27"/>
    </location>
</feature>
<keyword evidence="3" id="KW-1185">Reference proteome</keyword>
<gene>
    <name evidence="2" type="ORF">Leucomu_11615</name>
</gene>
<keyword evidence="1" id="KW-0732">Signal</keyword>
<evidence type="ECO:0000313" key="2">
    <source>
        <dbReference type="EMBL" id="QAB18475.1"/>
    </source>
</evidence>
<dbReference type="EMBL" id="CP035037">
    <property type="protein sequence ID" value="QAB18475.1"/>
    <property type="molecule type" value="Genomic_DNA"/>
</dbReference>
<accession>A0ABX5QHH4</accession>
<proteinExistence type="predicted"/>
<reference evidence="2 3" key="1">
    <citation type="submission" date="2019-01" db="EMBL/GenBank/DDBJ databases">
        <title>Leucobacter muris sp. nov. isolated from the nose of a laboratory mouse.</title>
        <authorList>
            <person name="Benga L."/>
            <person name="Sproeer C."/>
            <person name="Schumann P."/>
            <person name="Verbarg S."/>
            <person name="Bunk B."/>
            <person name="Engelhardt E."/>
            <person name="Benten P.M."/>
            <person name="Sager M."/>
        </authorList>
    </citation>
    <scope>NUCLEOTIDE SEQUENCE [LARGE SCALE GENOMIC DNA]</scope>
    <source>
        <strain evidence="2 3">DSM 101948</strain>
    </source>
</reference>
<sequence>MRSRMVRVVGAAAVLLCLAASSGCVRAEKENGEVGLMLTGEVRDAAGLTRSEVERMPLAQQFALLGERYDRSQDLLADAQKQVSEDKWLYNYRGMAPSNGLFAPTGALPGAGGEDSYYLSASRAIELEGAIGERADLDRVLAYFDAQGWAYQVNDVAEFHHEVYADTDDGYLLEYRVQPGGWYVMKVSAGPFWGSDSALLAELDKRTLDEAFEDEFTVPGVRVPFPAWDDPVVNPPKKNLSDR</sequence>
<dbReference type="PROSITE" id="PS51257">
    <property type="entry name" value="PROKAR_LIPOPROTEIN"/>
    <property type="match status" value="1"/>
</dbReference>
<evidence type="ECO:0000313" key="3">
    <source>
        <dbReference type="Proteomes" id="UP000285768"/>
    </source>
</evidence>
<dbReference type="Proteomes" id="UP000285768">
    <property type="component" value="Chromosome"/>
</dbReference>
<name>A0ABX5QHH4_9MICO</name>
<protein>
    <recommendedName>
        <fullName evidence="4">Lipoprotein</fullName>
    </recommendedName>
</protein>
<organism evidence="2 3">
    <name type="scientific">Leucobacter muris</name>
    <dbReference type="NCBI Taxonomy" id="1935379"/>
    <lineage>
        <taxon>Bacteria</taxon>
        <taxon>Bacillati</taxon>
        <taxon>Actinomycetota</taxon>
        <taxon>Actinomycetes</taxon>
        <taxon>Micrococcales</taxon>
        <taxon>Microbacteriaceae</taxon>
        <taxon>Leucobacter</taxon>
    </lineage>
</organism>
<evidence type="ECO:0000256" key="1">
    <source>
        <dbReference type="SAM" id="SignalP"/>
    </source>
</evidence>
<feature type="chain" id="PRO_5046169187" description="Lipoprotein" evidence="1">
    <location>
        <begin position="28"/>
        <end position="243"/>
    </location>
</feature>
<evidence type="ECO:0008006" key="4">
    <source>
        <dbReference type="Google" id="ProtNLM"/>
    </source>
</evidence>